<comment type="caution">
    <text evidence="4">The sequence shown here is derived from an EMBL/GenBank/DDBJ whole genome shotgun (WGS) entry which is preliminary data.</text>
</comment>
<dbReference type="EMBL" id="JACHWZ010000031">
    <property type="protein sequence ID" value="MBB3063465.1"/>
    <property type="molecule type" value="Genomic_DNA"/>
</dbReference>
<accession>A0A7W4WFW8</accession>
<feature type="signal peptide" evidence="2">
    <location>
        <begin position="1"/>
        <end position="17"/>
    </location>
</feature>
<evidence type="ECO:0000256" key="1">
    <source>
        <dbReference type="ARBA" id="ARBA00022801"/>
    </source>
</evidence>
<keyword evidence="2" id="KW-0732">Signal</keyword>
<dbReference type="PANTHER" id="PTHR48081:SF13">
    <property type="entry name" value="ALPHA_BETA HYDROLASE"/>
    <property type="match status" value="1"/>
</dbReference>
<sequence length="326" mass="34805">MAWLLLPLLLCSAAAGAADYTLENTYKKLSPRHPDIVPVRLQPADGVRHRPALTYRSVDGRQLRMDVFVPKNAPAPRPGLLLVHGGGWRSGDRSLLAPLAQALAARGYVTATASYRLSTEAVFPAAVEDLLAALAWLRSNAGDFNLDPGRLAIGGSSAGGQLATLAGLWAGDPDRNPDGAPVAAIVNIDGLWDFTTPLALKFENDPARPVTSASAFLGGRFEVIPNTWRRASPINYLKAGSPPLLALSGENPRFTAGIETISVQAKILGVPFRHHHYAGAPHSFWLFEPWFSQVEAQLARFLQHPGCGVQESATVRAPGPASLVQP</sequence>
<dbReference type="InterPro" id="IPR029058">
    <property type="entry name" value="AB_hydrolase_fold"/>
</dbReference>
<feature type="chain" id="PRO_5030825210" evidence="2">
    <location>
        <begin position="18"/>
        <end position="326"/>
    </location>
</feature>
<dbReference type="Proteomes" id="UP000535937">
    <property type="component" value="Unassembled WGS sequence"/>
</dbReference>
<gene>
    <name evidence="4" type="ORF">FHS09_004323</name>
</gene>
<evidence type="ECO:0000313" key="4">
    <source>
        <dbReference type="EMBL" id="MBB3063465.1"/>
    </source>
</evidence>
<name>A0A7W4WFW8_9GAMM</name>
<evidence type="ECO:0000313" key="5">
    <source>
        <dbReference type="Proteomes" id="UP000535937"/>
    </source>
</evidence>
<protein>
    <submittedName>
        <fullName evidence="4">Pectinesterase</fullName>
        <ecNumber evidence="4">3.1.1.11</ecNumber>
    </submittedName>
</protein>
<dbReference type="RefSeq" id="WP_183463665.1">
    <property type="nucleotide sequence ID" value="NZ_JACHWZ010000031.1"/>
</dbReference>
<dbReference type="InterPro" id="IPR050300">
    <property type="entry name" value="GDXG_lipolytic_enzyme"/>
</dbReference>
<dbReference type="Pfam" id="PF20434">
    <property type="entry name" value="BD-FAE"/>
    <property type="match status" value="1"/>
</dbReference>
<dbReference type="Gene3D" id="3.40.50.1820">
    <property type="entry name" value="alpha/beta hydrolase"/>
    <property type="match status" value="1"/>
</dbReference>
<dbReference type="InterPro" id="IPR049492">
    <property type="entry name" value="BD-FAE-like_dom"/>
</dbReference>
<dbReference type="GO" id="GO:0030599">
    <property type="term" value="F:pectinesterase activity"/>
    <property type="evidence" value="ECO:0007669"/>
    <property type="project" value="UniProtKB-EC"/>
</dbReference>
<evidence type="ECO:0000259" key="3">
    <source>
        <dbReference type="Pfam" id="PF20434"/>
    </source>
</evidence>
<evidence type="ECO:0000256" key="2">
    <source>
        <dbReference type="SAM" id="SignalP"/>
    </source>
</evidence>
<dbReference type="AlphaFoldDB" id="A0A7W4WFW8"/>
<dbReference type="SUPFAM" id="SSF53474">
    <property type="entry name" value="alpha/beta-Hydrolases"/>
    <property type="match status" value="1"/>
</dbReference>
<feature type="domain" description="BD-FAE-like" evidence="3">
    <location>
        <begin position="65"/>
        <end position="251"/>
    </location>
</feature>
<keyword evidence="1 4" id="KW-0378">Hydrolase</keyword>
<dbReference type="EC" id="3.1.1.11" evidence="4"/>
<dbReference type="PANTHER" id="PTHR48081">
    <property type="entry name" value="AB HYDROLASE SUPERFAMILY PROTEIN C4A8.06C"/>
    <property type="match status" value="1"/>
</dbReference>
<keyword evidence="5" id="KW-1185">Reference proteome</keyword>
<organism evidence="4 5">
    <name type="scientific">Microbulbifer rhizosphaerae</name>
    <dbReference type="NCBI Taxonomy" id="1562603"/>
    <lineage>
        <taxon>Bacteria</taxon>
        <taxon>Pseudomonadati</taxon>
        <taxon>Pseudomonadota</taxon>
        <taxon>Gammaproteobacteria</taxon>
        <taxon>Cellvibrionales</taxon>
        <taxon>Microbulbiferaceae</taxon>
        <taxon>Microbulbifer</taxon>
    </lineage>
</organism>
<reference evidence="4 5" key="1">
    <citation type="submission" date="2020-08" db="EMBL/GenBank/DDBJ databases">
        <title>Genomic Encyclopedia of Type Strains, Phase III (KMG-III): the genomes of soil and plant-associated and newly described type strains.</title>
        <authorList>
            <person name="Whitman W."/>
        </authorList>
    </citation>
    <scope>NUCLEOTIDE SEQUENCE [LARGE SCALE GENOMIC DNA]</scope>
    <source>
        <strain evidence="4 5">CECT 8799</strain>
    </source>
</reference>
<proteinExistence type="predicted"/>